<reference evidence="2" key="1">
    <citation type="journal article" date="2019" name="Int. J. Syst. Evol. Microbiol.">
        <title>The Global Catalogue of Microorganisms (GCM) 10K type strain sequencing project: providing services to taxonomists for standard genome sequencing and annotation.</title>
        <authorList>
            <consortium name="The Broad Institute Genomics Platform"/>
            <consortium name="The Broad Institute Genome Sequencing Center for Infectious Disease"/>
            <person name="Wu L."/>
            <person name="Ma J."/>
        </authorList>
    </citation>
    <scope>NUCLEOTIDE SEQUENCE [LARGE SCALE GENOMIC DNA]</scope>
    <source>
        <strain evidence="2">CGMCC 1.15353</strain>
    </source>
</reference>
<sequence length="76" mass="8401">MGLEITRFPRPHTTWGRSTLAIDVTILVELPLSFNSLLGKATLRGLVYLFLPQESELSPSMPIHFSGNGPILNIPQ</sequence>
<dbReference type="EMBL" id="BMIN01000026">
    <property type="protein sequence ID" value="GGD28274.1"/>
    <property type="molecule type" value="Genomic_DNA"/>
</dbReference>
<proteinExistence type="predicted"/>
<protein>
    <submittedName>
        <fullName evidence="1">Uncharacterized protein</fullName>
    </submittedName>
</protein>
<evidence type="ECO:0000313" key="1">
    <source>
        <dbReference type="EMBL" id="GGD28274.1"/>
    </source>
</evidence>
<keyword evidence="2" id="KW-1185">Reference proteome</keyword>
<comment type="caution">
    <text evidence="1">The sequence shown here is derived from an EMBL/GenBank/DDBJ whole genome shotgun (WGS) entry which is preliminary data.</text>
</comment>
<dbReference type="Proteomes" id="UP000642571">
    <property type="component" value="Unassembled WGS sequence"/>
</dbReference>
<gene>
    <name evidence="1" type="ORF">GCM10011389_39800</name>
</gene>
<organism evidence="1 2">
    <name type="scientific">Pontibacillus salipaludis</name>
    <dbReference type="NCBI Taxonomy" id="1697394"/>
    <lineage>
        <taxon>Bacteria</taxon>
        <taxon>Bacillati</taxon>
        <taxon>Bacillota</taxon>
        <taxon>Bacilli</taxon>
        <taxon>Bacillales</taxon>
        <taxon>Bacillaceae</taxon>
        <taxon>Pontibacillus</taxon>
    </lineage>
</organism>
<name>A0ABQ1QJ02_9BACI</name>
<evidence type="ECO:0000313" key="2">
    <source>
        <dbReference type="Proteomes" id="UP000642571"/>
    </source>
</evidence>
<accession>A0ABQ1QJ02</accession>